<dbReference type="PANTHER" id="PTHR46436">
    <property type="entry name" value="CENTROSOMAL PROTEIN OF 76 KDA"/>
    <property type="match status" value="1"/>
</dbReference>
<name>A0A7S3AZU8_9EUKA</name>
<dbReference type="InterPro" id="IPR056288">
    <property type="entry name" value="CEP76_C"/>
</dbReference>
<feature type="domain" description="CEP76/DRC7 peptidase-like" evidence="2">
    <location>
        <begin position="8"/>
        <end position="66"/>
    </location>
</feature>
<evidence type="ECO:0000313" key="3">
    <source>
        <dbReference type="EMBL" id="CAE0119875.1"/>
    </source>
</evidence>
<sequence>MTVADGVVTFWESLTGQRFRVGGDALPFATLSCVFSDRALYANTQPQTEIASISLDLSSPYLWKPMDPAVLQSLTPVPQTSLLPPAITDRAVAEEAMEVELRAAIEAHRKSLGLQCEWDSRVAYCLSPALVSYESERVSGAPSGVPEFQAAIKRLVPQGFTFKGSPHFLTRLDARAAMSTLMRSELGLDILQSRGGQVKLALRSRLFAYPDDVQSVWFMLAVRYVPSGP</sequence>
<dbReference type="InterPro" id="IPR056290">
    <property type="entry name" value="CEPT76/DRC7_peptidase-like_dom"/>
</dbReference>
<protein>
    <submittedName>
        <fullName evidence="3">Uncharacterized protein</fullName>
    </submittedName>
</protein>
<reference evidence="3" key="1">
    <citation type="submission" date="2021-01" db="EMBL/GenBank/DDBJ databases">
        <authorList>
            <person name="Corre E."/>
            <person name="Pelletier E."/>
            <person name="Niang G."/>
            <person name="Scheremetjew M."/>
            <person name="Finn R."/>
            <person name="Kale V."/>
            <person name="Holt S."/>
            <person name="Cochrane G."/>
            <person name="Meng A."/>
            <person name="Brown T."/>
            <person name="Cohen L."/>
        </authorList>
    </citation>
    <scope>NUCLEOTIDE SEQUENCE</scope>
    <source>
        <strain evidence="3">CCMP281</strain>
    </source>
</reference>
<dbReference type="EMBL" id="HBHX01037024">
    <property type="protein sequence ID" value="CAE0119875.1"/>
    <property type="molecule type" value="Transcribed_RNA"/>
</dbReference>
<accession>A0A7S3AZU8</accession>
<evidence type="ECO:0000259" key="1">
    <source>
        <dbReference type="Pfam" id="PF24652"/>
    </source>
</evidence>
<feature type="domain" description="Centrosomal protein of 76 kDa C-terminal" evidence="1">
    <location>
        <begin position="89"/>
        <end position="224"/>
    </location>
</feature>
<dbReference type="AlphaFoldDB" id="A0A7S3AZU8"/>
<gene>
    <name evidence="3" type="ORF">HERI1096_LOCUS20576</name>
</gene>
<dbReference type="PANTHER" id="PTHR46436:SF1">
    <property type="entry name" value="CENTROSOMAL PROTEIN OF 76 KDA"/>
    <property type="match status" value="1"/>
</dbReference>
<evidence type="ECO:0000259" key="2">
    <source>
        <dbReference type="Pfam" id="PF24656"/>
    </source>
</evidence>
<proteinExistence type="predicted"/>
<dbReference type="Pfam" id="PF24656">
    <property type="entry name" value="CEPT76_peptidase"/>
    <property type="match status" value="1"/>
</dbReference>
<organism evidence="3">
    <name type="scientific">Haptolina ericina</name>
    <dbReference type="NCBI Taxonomy" id="156174"/>
    <lineage>
        <taxon>Eukaryota</taxon>
        <taxon>Haptista</taxon>
        <taxon>Haptophyta</taxon>
        <taxon>Prymnesiophyceae</taxon>
        <taxon>Prymnesiales</taxon>
        <taxon>Prymnesiaceae</taxon>
        <taxon>Haptolina</taxon>
    </lineage>
</organism>
<dbReference type="InterPro" id="IPR052299">
    <property type="entry name" value="CEP76"/>
</dbReference>
<dbReference type="Pfam" id="PF24652">
    <property type="entry name" value="CEP76_C"/>
    <property type="match status" value="1"/>
</dbReference>